<dbReference type="EC" id="2.7.13.3" evidence="2"/>
<dbReference type="FunFam" id="3.30.565.10:FF:000006">
    <property type="entry name" value="Sensor histidine kinase WalK"/>
    <property type="match status" value="1"/>
</dbReference>
<evidence type="ECO:0000256" key="4">
    <source>
        <dbReference type="ARBA" id="ARBA00022679"/>
    </source>
</evidence>
<gene>
    <name evidence="16" type="ORF">DWZ95_14560</name>
</gene>
<keyword evidence="12" id="KW-0732">Signal</keyword>
<feature type="modified residue" description="4-aspartylphosphate" evidence="9">
    <location>
        <position position="1144"/>
    </location>
</feature>
<evidence type="ECO:0000313" key="16">
    <source>
        <dbReference type="EMBL" id="RHL91291.1"/>
    </source>
</evidence>
<dbReference type="InterPro" id="IPR003661">
    <property type="entry name" value="HisK_dim/P_dom"/>
</dbReference>
<keyword evidence="11" id="KW-1133">Transmembrane helix</keyword>
<proteinExistence type="predicted"/>
<dbReference type="SUPFAM" id="SSF63829">
    <property type="entry name" value="Calcium-dependent phosphotriesterase"/>
    <property type="match status" value="2"/>
</dbReference>
<feature type="region of interest" description="Disordered" evidence="10">
    <location>
        <begin position="1062"/>
        <end position="1085"/>
    </location>
</feature>
<dbReference type="InterPro" id="IPR036890">
    <property type="entry name" value="HATPase_C_sf"/>
</dbReference>
<reference evidence="16 17" key="1">
    <citation type="submission" date="2018-08" db="EMBL/GenBank/DDBJ databases">
        <title>A genome reference for cultivated species of the human gut microbiota.</title>
        <authorList>
            <person name="Zou Y."/>
            <person name="Xue W."/>
            <person name="Luo G."/>
        </authorList>
    </citation>
    <scope>NUCLEOTIDE SEQUENCE [LARGE SCALE GENOMIC DNA]</scope>
    <source>
        <strain evidence="16 17">AF36-16BH</strain>
    </source>
</reference>
<feature type="compositionally biased region" description="Basic and acidic residues" evidence="10">
    <location>
        <begin position="1068"/>
        <end position="1085"/>
    </location>
</feature>
<comment type="catalytic activity">
    <reaction evidence="1">
        <text>ATP + protein L-histidine = ADP + protein N-phospho-L-histidine.</text>
        <dbReference type="EC" id="2.7.13.3"/>
    </reaction>
</comment>
<dbReference type="InterPro" id="IPR015943">
    <property type="entry name" value="WD40/YVTN_repeat-like_dom_sf"/>
</dbReference>
<dbReference type="InterPro" id="IPR013783">
    <property type="entry name" value="Ig-like_fold"/>
</dbReference>
<dbReference type="Proteomes" id="UP000285013">
    <property type="component" value="Unassembled WGS sequence"/>
</dbReference>
<feature type="domain" description="HTH araC/xylS-type" evidence="13">
    <location>
        <begin position="1243"/>
        <end position="1343"/>
    </location>
</feature>
<dbReference type="Pfam" id="PF00512">
    <property type="entry name" value="HisKA"/>
    <property type="match status" value="1"/>
</dbReference>
<dbReference type="Pfam" id="PF12833">
    <property type="entry name" value="HTH_18"/>
    <property type="match status" value="1"/>
</dbReference>
<dbReference type="PROSITE" id="PS00041">
    <property type="entry name" value="HTH_ARAC_FAMILY_1"/>
    <property type="match status" value="1"/>
</dbReference>
<evidence type="ECO:0000256" key="9">
    <source>
        <dbReference type="PROSITE-ProRule" id="PRU00169"/>
    </source>
</evidence>
<evidence type="ECO:0000256" key="6">
    <source>
        <dbReference type="ARBA" id="ARBA00023015"/>
    </source>
</evidence>
<dbReference type="PANTHER" id="PTHR43547">
    <property type="entry name" value="TWO-COMPONENT HISTIDINE KINASE"/>
    <property type="match status" value="1"/>
</dbReference>
<dbReference type="Gene3D" id="3.30.565.10">
    <property type="entry name" value="Histidine kinase-like ATPase, C-terminal domain"/>
    <property type="match status" value="1"/>
</dbReference>
<dbReference type="PRINTS" id="PR00344">
    <property type="entry name" value="BCTRLSENSOR"/>
</dbReference>
<evidence type="ECO:0000259" key="13">
    <source>
        <dbReference type="PROSITE" id="PS01124"/>
    </source>
</evidence>
<accession>A0A415N6W2</accession>
<dbReference type="InterPro" id="IPR018060">
    <property type="entry name" value="HTH_AraC"/>
</dbReference>
<dbReference type="GO" id="GO:0000155">
    <property type="term" value="F:phosphorelay sensor kinase activity"/>
    <property type="evidence" value="ECO:0007669"/>
    <property type="project" value="InterPro"/>
</dbReference>
<dbReference type="InterPro" id="IPR011006">
    <property type="entry name" value="CheY-like_superfamily"/>
</dbReference>
<dbReference type="FunFam" id="3.40.50.2300:FF:000138">
    <property type="entry name" value="Two-component system sensor histidine kinase/response regulator"/>
    <property type="match status" value="1"/>
</dbReference>
<dbReference type="InterPro" id="IPR001789">
    <property type="entry name" value="Sig_transdc_resp-reg_receiver"/>
</dbReference>
<dbReference type="SUPFAM" id="SSF55874">
    <property type="entry name" value="ATPase domain of HSP90 chaperone/DNA topoisomerase II/histidine kinase"/>
    <property type="match status" value="1"/>
</dbReference>
<dbReference type="CDD" id="cd00075">
    <property type="entry name" value="HATPase"/>
    <property type="match status" value="1"/>
</dbReference>
<dbReference type="Gene3D" id="2.130.10.10">
    <property type="entry name" value="YVTN repeat-like/Quinoprotein amine dehydrogenase"/>
    <property type="match status" value="2"/>
</dbReference>
<dbReference type="PANTHER" id="PTHR43547:SF2">
    <property type="entry name" value="HYBRID SIGNAL TRANSDUCTION HISTIDINE KINASE C"/>
    <property type="match status" value="1"/>
</dbReference>
<feature type="chain" id="PRO_5019259987" description="histidine kinase" evidence="12">
    <location>
        <begin position="23"/>
        <end position="1347"/>
    </location>
</feature>
<feature type="signal peptide" evidence="12">
    <location>
        <begin position="1"/>
        <end position="22"/>
    </location>
</feature>
<dbReference type="SMART" id="SM00388">
    <property type="entry name" value="HisKA"/>
    <property type="match status" value="1"/>
</dbReference>
<dbReference type="RefSeq" id="WP_118423286.1">
    <property type="nucleotide sequence ID" value="NZ_QRPE01000018.1"/>
</dbReference>
<feature type="transmembrane region" description="Helical" evidence="11">
    <location>
        <begin position="777"/>
        <end position="796"/>
    </location>
</feature>
<feature type="domain" description="Response regulatory" evidence="15">
    <location>
        <begin position="1096"/>
        <end position="1211"/>
    </location>
</feature>
<dbReference type="SUPFAM" id="SSF52172">
    <property type="entry name" value="CheY-like"/>
    <property type="match status" value="1"/>
</dbReference>
<dbReference type="Gene3D" id="3.40.50.2300">
    <property type="match status" value="1"/>
</dbReference>
<dbReference type="PROSITE" id="PS50110">
    <property type="entry name" value="RESPONSE_REGULATORY"/>
    <property type="match status" value="1"/>
</dbReference>
<evidence type="ECO:0000259" key="15">
    <source>
        <dbReference type="PROSITE" id="PS50110"/>
    </source>
</evidence>
<dbReference type="CDD" id="cd00082">
    <property type="entry name" value="HisKA"/>
    <property type="match status" value="1"/>
</dbReference>
<evidence type="ECO:0000256" key="5">
    <source>
        <dbReference type="ARBA" id="ARBA00022777"/>
    </source>
</evidence>
<keyword evidence="8" id="KW-0804">Transcription</keyword>
<dbReference type="InterPro" id="IPR018062">
    <property type="entry name" value="HTH_AraC-typ_CS"/>
</dbReference>
<dbReference type="Pfam" id="PF02518">
    <property type="entry name" value="HATPase_c"/>
    <property type="match status" value="1"/>
</dbReference>
<keyword evidence="4" id="KW-0808">Transferase</keyword>
<dbReference type="InterPro" id="IPR003594">
    <property type="entry name" value="HATPase_dom"/>
</dbReference>
<dbReference type="InterPro" id="IPR005467">
    <property type="entry name" value="His_kinase_dom"/>
</dbReference>
<dbReference type="Gene3D" id="1.10.287.130">
    <property type="match status" value="1"/>
</dbReference>
<comment type="caution">
    <text evidence="16">The sequence shown here is derived from an EMBL/GenBank/DDBJ whole genome shotgun (WGS) entry which is preliminary data.</text>
</comment>
<keyword evidence="5 16" id="KW-0418">Kinase</keyword>
<dbReference type="PROSITE" id="PS50109">
    <property type="entry name" value="HIS_KIN"/>
    <property type="match status" value="1"/>
</dbReference>
<name>A0A415N6W2_9BACE</name>
<dbReference type="Gene3D" id="1.10.10.60">
    <property type="entry name" value="Homeodomain-like"/>
    <property type="match status" value="1"/>
</dbReference>
<evidence type="ECO:0000256" key="7">
    <source>
        <dbReference type="ARBA" id="ARBA00023125"/>
    </source>
</evidence>
<dbReference type="SMART" id="SM00448">
    <property type="entry name" value="REC"/>
    <property type="match status" value="1"/>
</dbReference>
<dbReference type="SMART" id="SM00387">
    <property type="entry name" value="HATPase_c"/>
    <property type="match status" value="1"/>
</dbReference>
<dbReference type="InterPro" id="IPR011110">
    <property type="entry name" value="Reg_prop"/>
</dbReference>
<evidence type="ECO:0000256" key="2">
    <source>
        <dbReference type="ARBA" id="ARBA00012438"/>
    </source>
</evidence>
<dbReference type="GO" id="GO:0003700">
    <property type="term" value="F:DNA-binding transcription factor activity"/>
    <property type="evidence" value="ECO:0007669"/>
    <property type="project" value="InterPro"/>
</dbReference>
<dbReference type="SUPFAM" id="SSF101898">
    <property type="entry name" value="NHL repeat"/>
    <property type="match status" value="1"/>
</dbReference>
<keyword evidence="6" id="KW-0805">Transcription regulation</keyword>
<dbReference type="InterPro" id="IPR004358">
    <property type="entry name" value="Sig_transdc_His_kin-like_C"/>
</dbReference>
<keyword evidence="11" id="KW-0472">Membrane</keyword>
<dbReference type="InterPro" id="IPR009057">
    <property type="entry name" value="Homeodomain-like_sf"/>
</dbReference>
<evidence type="ECO:0000256" key="1">
    <source>
        <dbReference type="ARBA" id="ARBA00000085"/>
    </source>
</evidence>
<dbReference type="SUPFAM" id="SSF46689">
    <property type="entry name" value="Homeodomain-like"/>
    <property type="match status" value="1"/>
</dbReference>
<dbReference type="PROSITE" id="PS01124">
    <property type="entry name" value="HTH_ARAC_FAMILY_2"/>
    <property type="match status" value="1"/>
</dbReference>
<keyword evidence="3 9" id="KW-0597">Phosphoprotein</keyword>
<evidence type="ECO:0000256" key="3">
    <source>
        <dbReference type="ARBA" id="ARBA00022553"/>
    </source>
</evidence>
<dbReference type="EMBL" id="QRPE01000018">
    <property type="protein sequence ID" value="RHL91291.1"/>
    <property type="molecule type" value="Genomic_DNA"/>
</dbReference>
<evidence type="ECO:0000256" key="12">
    <source>
        <dbReference type="SAM" id="SignalP"/>
    </source>
</evidence>
<evidence type="ECO:0000256" key="11">
    <source>
        <dbReference type="SAM" id="Phobius"/>
    </source>
</evidence>
<dbReference type="Gene3D" id="2.60.40.10">
    <property type="entry name" value="Immunoglobulins"/>
    <property type="match status" value="1"/>
</dbReference>
<dbReference type="GO" id="GO:0043565">
    <property type="term" value="F:sequence-specific DNA binding"/>
    <property type="evidence" value="ECO:0007669"/>
    <property type="project" value="InterPro"/>
</dbReference>
<evidence type="ECO:0000259" key="14">
    <source>
        <dbReference type="PROSITE" id="PS50109"/>
    </source>
</evidence>
<sequence length="1347" mass="155767">MNNANKKSVILFLLLLPLCLFAQKINVRGIPHIHQLPIHVINTVFQDSEGYMWYGTEDGLCRDDGYNIQTFRSDFLNQDCALKSNTITSLAEDSVTHRIWIGTNRGLYILDKQSYVISAILLEDLEDKAIDNMHIASDGSIWISSPQKVFRLDKDGKVKQFPLQCIPGAGKEYVLYEDRNHQILLSLSGKGLYKWDKETDEFSLFFPYTDRINGIIQDKTHDYYWLASWDHSIIRLDPDNVDEKMRYVFQELPVTVNGQTAKIATNIVQDDTFNYLWITSWSDLFVYRVEDNGMLSRVDTSGFLPQRNKPLRNIIKDRQGNLWVTAFDDNNFLISFDEDNIRNYRIKALENRIKWKPTIVSLCRDEERIFWFFQRRIGLCLYDAEKNEIKCYTDCKEIKDQPFWGIASLLKSQHEGLVWVASEYQQKVYGLIQHDMEVKICKEIDLFTVPNIDYPGFIIHLFEDKEQNLWITTNIGLFLYEATRQQLEIVSDDCGNVTDMVQTIDGTIWGIWKDRGIVRISPDRKLKTYANRNNILSIAATSDGCLWLSTDKGEVISFNPQTETYKDYSTDCGMKGDRINSIVADRFNHVWIVSNREIKEFNPQNGAYRILDAANENIGFTQFLPHSVYQTSDGELYFGGIPGILSVSPSQNMERISQHVTPLVTDVKVMGNSLYFNPERRVNNLEHVDIRSDEQNLEIHFSTLDYQHAVQIRYAYRLLGVDQGWVYLPAGSNTAFYNKLGKGTYRFEVKATDENGLWSDSISTIVIHRLPAFYETWWAYTLYTLLFLTAAFYLYLMVRNRIRLRNELHLRELERAKSEEVNHAKLQFFTNITHELLTPLTILSAAVEELKLEAPAYKGKYKVMNNNINRLIRLLQQILEFRKAETGNLRLKVSQGDLALFVRRSVESFQPLIQKKGMLCDVYCYTDPFIAFFDPDKLDKIIYNLLSNAAKYNVPDEKVCVTLVPHPEKEGFVQLTVKDNGPGISREAQKELFKRFYEGSHRKFNTIGTGIGLSLVNDLVQLHHGTITVESEKGHGAAFIISFPSNKANYTAEEMDTDLLSETTNNRQLEKNEREYDTDVSEENEKQALSQERKYNLLIVEDNEELLYLMERLLSAEYKVYTAKNGQEGMESVKYNDIHLIVSDVMMPVMDGIEFCRNIKGDIETSHIPIILLTAKNQEEDRVEAYESGADGFISKPFSLSVLHARIGNLLSTRERMTKNFKKQLVFEAQELNYTSLDEGFLKKAIECVHRHLDDPEFNQQQFISELNTSRSTSFRKLKSLTGLNFPAFVNNIRMKAACQIMEEKKTIKISEVAYAVGYNDPRYFTACFKKEIGMLPLEYLEKFVLK</sequence>
<dbReference type="SMART" id="SM00342">
    <property type="entry name" value="HTH_ARAC"/>
    <property type="match status" value="1"/>
</dbReference>
<dbReference type="SUPFAM" id="SSF47384">
    <property type="entry name" value="Homodimeric domain of signal transducing histidine kinase"/>
    <property type="match status" value="1"/>
</dbReference>
<feature type="domain" description="Histidine kinase" evidence="14">
    <location>
        <begin position="831"/>
        <end position="1047"/>
    </location>
</feature>
<dbReference type="InterPro" id="IPR011123">
    <property type="entry name" value="Y_Y_Y"/>
</dbReference>
<evidence type="ECO:0000313" key="17">
    <source>
        <dbReference type="Proteomes" id="UP000285013"/>
    </source>
</evidence>
<evidence type="ECO:0000256" key="8">
    <source>
        <dbReference type="ARBA" id="ARBA00023163"/>
    </source>
</evidence>
<dbReference type="InterPro" id="IPR036097">
    <property type="entry name" value="HisK_dim/P_sf"/>
</dbReference>
<dbReference type="Pfam" id="PF07494">
    <property type="entry name" value="Reg_prop"/>
    <property type="match status" value="1"/>
</dbReference>
<keyword evidence="7" id="KW-0238">DNA-binding</keyword>
<organism evidence="16 17">
    <name type="scientific">Bacteroides intestinalis</name>
    <dbReference type="NCBI Taxonomy" id="329854"/>
    <lineage>
        <taxon>Bacteria</taxon>
        <taxon>Pseudomonadati</taxon>
        <taxon>Bacteroidota</taxon>
        <taxon>Bacteroidia</taxon>
        <taxon>Bacteroidales</taxon>
        <taxon>Bacteroidaceae</taxon>
        <taxon>Bacteroides</taxon>
    </lineage>
</organism>
<evidence type="ECO:0000256" key="10">
    <source>
        <dbReference type="SAM" id="MobiDB-lite"/>
    </source>
</evidence>
<dbReference type="Pfam" id="PF00072">
    <property type="entry name" value="Response_reg"/>
    <property type="match status" value="1"/>
</dbReference>
<keyword evidence="11" id="KW-0812">Transmembrane</keyword>
<dbReference type="Pfam" id="PF07495">
    <property type="entry name" value="Y_Y_Y"/>
    <property type="match status" value="1"/>
</dbReference>
<protein>
    <recommendedName>
        <fullName evidence="2">histidine kinase</fullName>
        <ecNumber evidence="2">2.7.13.3</ecNumber>
    </recommendedName>
</protein>